<sequence>GGDASKWTKYVNTLKMRAMLTTGNYAGALAQTNVIETAADDLQFNYGSQELQPDTRHPWYASSYQTTGANGYQSSWLMDIMNGETDDWYATTVADWTAGNFPVNDPRRRYYFYRQTTMTPGNQQMIKAFGAVYMYPYDWGGDSSNGETLQCSLQDQPFHLEFTPDGNNTYGNGRWCSGFIGYWGRHHGNDEGTPPDGFTRTAKGVYPAAGSFDNLDDIGDYDTVGSLGGLNALAGQVWQGNGGGGAGIWPI</sequence>
<accession>A0A383AG26</accession>
<feature type="non-terminal residue" evidence="1">
    <location>
        <position position="251"/>
    </location>
</feature>
<dbReference type="InterPro" id="IPR041662">
    <property type="entry name" value="SusD-like_2"/>
</dbReference>
<name>A0A383AG26_9ZZZZ</name>
<proteinExistence type="predicted"/>
<organism evidence="1">
    <name type="scientific">marine metagenome</name>
    <dbReference type="NCBI Taxonomy" id="408172"/>
    <lineage>
        <taxon>unclassified sequences</taxon>
        <taxon>metagenomes</taxon>
        <taxon>ecological metagenomes</taxon>
    </lineage>
</organism>
<dbReference type="Gene3D" id="1.25.40.390">
    <property type="match status" value="1"/>
</dbReference>
<dbReference type="SUPFAM" id="SSF48452">
    <property type="entry name" value="TPR-like"/>
    <property type="match status" value="1"/>
</dbReference>
<evidence type="ECO:0000313" key="1">
    <source>
        <dbReference type="EMBL" id="SVE06135.1"/>
    </source>
</evidence>
<dbReference type="AlphaFoldDB" id="A0A383AG26"/>
<dbReference type="Pfam" id="PF12771">
    <property type="entry name" value="SusD-like_2"/>
    <property type="match status" value="1"/>
</dbReference>
<protein>
    <submittedName>
        <fullName evidence="1">Uncharacterized protein</fullName>
    </submittedName>
</protein>
<gene>
    <name evidence="1" type="ORF">METZ01_LOCUS458989</name>
</gene>
<feature type="non-terminal residue" evidence="1">
    <location>
        <position position="1"/>
    </location>
</feature>
<reference evidence="1" key="1">
    <citation type="submission" date="2018-05" db="EMBL/GenBank/DDBJ databases">
        <authorList>
            <person name="Lanie J.A."/>
            <person name="Ng W.-L."/>
            <person name="Kazmierczak K.M."/>
            <person name="Andrzejewski T.M."/>
            <person name="Davidsen T.M."/>
            <person name="Wayne K.J."/>
            <person name="Tettelin H."/>
            <person name="Glass J.I."/>
            <person name="Rusch D."/>
            <person name="Podicherti R."/>
            <person name="Tsui H.-C.T."/>
            <person name="Winkler M.E."/>
        </authorList>
    </citation>
    <scope>NUCLEOTIDE SEQUENCE</scope>
</reference>
<dbReference type="EMBL" id="UINC01191469">
    <property type="protein sequence ID" value="SVE06135.1"/>
    <property type="molecule type" value="Genomic_DNA"/>
</dbReference>
<dbReference type="InterPro" id="IPR011990">
    <property type="entry name" value="TPR-like_helical_dom_sf"/>
</dbReference>